<comment type="similarity">
    <text evidence="1">Belongs to the short-chain dehydrogenases/reductases (SDR) family.</text>
</comment>
<keyword evidence="4" id="KW-1185">Reference proteome</keyword>
<dbReference type="Proteomes" id="UP000013084">
    <property type="component" value="Unassembled WGS sequence"/>
</dbReference>
<dbReference type="PRINTS" id="PR00081">
    <property type="entry name" value="GDHRDH"/>
</dbReference>
<dbReference type="PRINTS" id="PR00080">
    <property type="entry name" value="SDRFAMILY"/>
</dbReference>
<dbReference type="PANTHER" id="PTHR42760">
    <property type="entry name" value="SHORT-CHAIN DEHYDROGENASES/REDUCTASES FAMILY MEMBER"/>
    <property type="match status" value="1"/>
</dbReference>
<gene>
    <name evidence="3" type="ORF">F902_01862</name>
</gene>
<protein>
    <recommendedName>
        <fullName evidence="5">SDR family oxidoreductase</fullName>
    </recommendedName>
</protein>
<dbReference type="InterPro" id="IPR002347">
    <property type="entry name" value="SDR_fam"/>
</dbReference>
<dbReference type="SUPFAM" id="SSF51735">
    <property type="entry name" value="NAD(P)-binding Rossmann-fold domains"/>
    <property type="match status" value="1"/>
</dbReference>
<dbReference type="RefSeq" id="WP_005202769.1">
    <property type="nucleotide sequence ID" value="NZ_JAKZGH010000008.1"/>
</dbReference>
<dbReference type="Gene3D" id="3.40.50.720">
    <property type="entry name" value="NAD(P)-binding Rossmann-like Domain"/>
    <property type="match status" value="1"/>
</dbReference>
<organism evidence="3 4">
    <name type="scientific">Acinetobacter higginsii</name>
    <dbReference type="NCBI Taxonomy" id="70347"/>
    <lineage>
        <taxon>Bacteria</taxon>
        <taxon>Pseudomonadati</taxon>
        <taxon>Pseudomonadota</taxon>
        <taxon>Gammaproteobacteria</taxon>
        <taxon>Moraxellales</taxon>
        <taxon>Moraxellaceae</taxon>
        <taxon>Acinetobacter</taxon>
    </lineage>
</organism>
<evidence type="ECO:0000313" key="4">
    <source>
        <dbReference type="Proteomes" id="UP000013084"/>
    </source>
</evidence>
<evidence type="ECO:0000313" key="3">
    <source>
        <dbReference type="EMBL" id="ENX57465.1"/>
    </source>
</evidence>
<proteinExistence type="inferred from homology"/>
<keyword evidence="2" id="KW-0560">Oxidoreductase</keyword>
<dbReference type="EMBL" id="APRN01000036">
    <property type="protein sequence ID" value="ENX57465.1"/>
    <property type="molecule type" value="Genomic_DNA"/>
</dbReference>
<dbReference type="HOGENOM" id="CLU_010194_1_3_6"/>
<evidence type="ECO:0008006" key="5">
    <source>
        <dbReference type="Google" id="ProtNLM"/>
    </source>
</evidence>
<dbReference type="InterPro" id="IPR036291">
    <property type="entry name" value="NAD(P)-bd_dom_sf"/>
</dbReference>
<accession>N9T2A5</accession>
<evidence type="ECO:0000256" key="1">
    <source>
        <dbReference type="ARBA" id="ARBA00006484"/>
    </source>
</evidence>
<dbReference type="PATRIC" id="fig|1217700.3.peg.1795"/>
<dbReference type="Pfam" id="PF13561">
    <property type="entry name" value="adh_short_C2"/>
    <property type="match status" value="1"/>
</dbReference>
<name>N9T2A5_9GAMM</name>
<dbReference type="AlphaFoldDB" id="N9T2A5"/>
<sequence>MNTDVLDTENLIPTLAIPNTGVVITGGASGIGLAVAKTLAAVGRPIAIWDINLEKAKNSAAIISKQFNVKAIGIGINIMEVEAYDDAIEKSRKALGSLGGLVHCAGIVDTGSLEGITLETWAAGIDTHLRPLAFLSQKLYRDFTLNKGSAIVTIASINATLGNAINPIYSAAKGGMLSLVRSLADRLARDNIRINSVSPGQIHTPMVQASLDSLPENFFEKRILLGRLGQPEEIGRVVRFLLSDEASYITAAEIVVDGGNISSQRG</sequence>
<dbReference type="OrthoDB" id="9806974at2"/>
<comment type="caution">
    <text evidence="3">The sequence shown here is derived from an EMBL/GenBank/DDBJ whole genome shotgun (WGS) entry which is preliminary data.</text>
</comment>
<dbReference type="FunFam" id="3.40.50.720:FF:000084">
    <property type="entry name" value="Short-chain dehydrogenase reductase"/>
    <property type="match status" value="1"/>
</dbReference>
<reference evidence="3 4" key="1">
    <citation type="submission" date="2013-02" db="EMBL/GenBank/DDBJ databases">
        <title>The Genome Sequence of Acinetobacter sp. CIP 70.18.</title>
        <authorList>
            <consortium name="The Broad Institute Genome Sequencing Platform"/>
            <consortium name="The Broad Institute Genome Sequencing Center for Infectious Disease"/>
            <person name="Cerqueira G."/>
            <person name="Feldgarden M."/>
            <person name="Courvalin P."/>
            <person name="Perichon B."/>
            <person name="Grillot-Courvalin C."/>
            <person name="Clermont D."/>
            <person name="Rocha E."/>
            <person name="Yoon E.-J."/>
            <person name="Nemec A."/>
            <person name="Walker B."/>
            <person name="Young S.K."/>
            <person name="Zeng Q."/>
            <person name="Gargeya S."/>
            <person name="Fitzgerald M."/>
            <person name="Haas B."/>
            <person name="Abouelleil A."/>
            <person name="Alvarado L."/>
            <person name="Arachchi H.M."/>
            <person name="Berlin A.M."/>
            <person name="Chapman S.B."/>
            <person name="Dewar J."/>
            <person name="Goldberg J."/>
            <person name="Griggs A."/>
            <person name="Gujja S."/>
            <person name="Hansen M."/>
            <person name="Howarth C."/>
            <person name="Imamovic A."/>
            <person name="Larimer J."/>
            <person name="McCowan C."/>
            <person name="Murphy C."/>
            <person name="Neiman D."/>
            <person name="Pearson M."/>
            <person name="Priest M."/>
            <person name="Roberts A."/>
            <person name="Saif S."/>
            <person name="Shea T."/>
            <person name="Sisk P."/>
            <person name="Sykes S."/>
            <person name="Wortman J."/>
            <person name="Nusbaum C."/>
            <person name="Birren B."/>
        </authorList>
    </citation>
    <scope>NUCLEOTIDE SEQUENCE [LARGE SCALE GENOMIC DNA]</scope>
    <source>
        <strain evidence="3 4">CIP 70.18</strain>
    </source>
</reference>
<dbReference type="PANTHER" id="PTHR42760:SF133">
    <property type="entry name" value="3-OXOACYL-[ACYL-CARRIER-PROTEIN] REDUCTASE"/>
    <property type="match status" value="1"/>
</dbReference>
<dbReference type="PROSITE" id="PS00061">
    <property type="entry name" value="ADH_SHORT"/>
    <property type="match status" value="1"/>
</dbReference>
<evidence type="ECO:0000256" key="2">
    <source>
        <dbReference type="ARBA" id="ARBA00023002"/>
    </source>
</evidence>
<dbReference type="CDD" id="cd05233">
    <property type="entry name" value="SDR_c"/>
    <property type="match status" value="1"/>
</dbReference>
<dbReference type="GO" id="GO:0016616">
    <property type="term" value="F:oxidoreductase activity, acting on the CH-OH group of donors, NAD or NADP as acceptor"/>
    <property type="evidence" value="ECO:0007669"/>
    <property type="project" value="TreeGrafter"/>
</dbReference>
<dbReference type="InterPro" id="IPR020904">
    <property type="entry name" value="Sc_DH/Rdtase_CS"/>
</dbReference>